<dbReference type="AlphaFoldDB" id="A0A913ZUJ6"/>
<dbReference type="OrthoDB" id="96314at2759"/>
<dbReference type="EnsemblMetazoa" id="XM_038198818.1">
    <property type="protein sequence ID" value="XP_038054746.1"/>
    <property type="gene ID" value="LOC119726968"/>
</dbReference>
<dbReference type="InterPro" id="IPR035874">
    <property type="entry name" value="IDS"/>
</dbReference>
<protein>
    <recommendedName>
        <fullName evidence="8">Sulfatase N-terminal domain-containing protein</fullName>
    </recommendedName>
</protein>
<evidence type="ECO:0000256" key="6">
    <source>
        <dbReference type="ARBA" id="ARBA00022837"/>
    </source>
</evidence>
<feature type="signal peptide" evidence="7">
    <location>
        <begin position="1"/>
        <end position="21"/>
    </location>
</feature>
<dbReference type="RefSeq" id="XP_038054746.1">
    <property type="nucleotide sequence ID" value="XM_038198818.1"/>
</dbReference>
<dbReference type="PANTHER" id="PTHR45953">
    <property type="entry name" value="IDURONATE 2-SULFATASE"/>
    <property type="match status" value="1"/>
</dbReference>
<feature type="chain" id="PRO_5037917437" description="Sulfatase N-terminal domain-containing protein" evidence="7">
    <location>
        <begin position="22"/>
        <end position="601"/>
    </location>
</feature>
<evidence type="ECO:0000256" key="2">
    <source>
        <dbReference type="ARBA" id="ARBA00008779"/>
    </source>
</evidence>
<dbReference type="GO" id="GO:0004423">
    <property type="term" value="F:iduronate-2-sulfatase activity"/>
    <property type="evidence" value="ECO:0007669"/>
    <property type="project" value="InterPro"/>
</dbReference>
<evidence type="ECO:0000256" key="3">
    <source>
        <dbReference type="ARBA" id="ARBA00022723"/>
    </source>
</evidence>
<evidence type="ECO:0000256" key="4">
    <source>
        <dbReference type="ARBA" id="ARBA00022729"/>
    </source>
</evidence>
<evidence type="ECO:0000313" key="10">
    <source>
        <dbReference type="Proteomes" id="UP000887568"/>
    </source>
</evidence>
<evidence type="ECO:0000259" key="8">
    <source>
        <dbReference type="Pfam" id="PF00884"/>
    </source>
</evidence>
<keyword evidence="4 7" id="KW-0732">Signal</keyword>
<dbReference type="OMA" id="FHHGPCS"/>
<dbReference type="Proteomes" id="UP000887568">
    <property type="component" value="Unplaced"/>
</dbReference>
<dbReference type="SUPFAM" id="SSF53649">
    <property type="entry name" value="Alkaline phosphatase-like"/>
    <property type="match status" value="1"/>
</dbReference>
<dbReference type="CDD" id="cd16030">
    <property type="entry name" value="iduronate-2-sulfatase"/>
    <property type="match status" value="1"/>
</dbReference>
<feature type="domain" description="Sulfatase N-terminal" evidence="8">
    <location>
        <begin position="37"/>
        <end position="447"/>
    </location>
</feature>
<evidence type="ECO:0000313" key="9">
    <source>
        <dbReference type="EnsemblMetazoa" id="XP_038054746.1"/>
    </source>
</evidence>
<dbReference type="InterPro" id="IPR024607">
    <property type="entry name" value="Sulfatase_CS"/>
</dbReference>
<organism evidence="9 10">
    <name type="scientific">Patiria miniata</name>
    <name type="common">Bat star</name>
    <name type="synonym">Asterina miniata</name>
    <dbReference type="NCBI Taxonomy" id="46514"/>
    <lineage>
        <taxon>Eukaryota</taxon>
        <taxon>Metazoa</taxon>
        <taxon>Echinodermata</taxon>
        <taxon>Eleutherozoa</taxon>
        <taxon>Asterozoa</taxon>
        <taxon>Asteroidea</taxon>
        <taxon>Valvatacea</taxon>
        <taxon>Valvatida</taxon>
        <taxon>Asterinidae</taxon>
        <taxon>Patiria</taxon>
    </lineage>
</organism>
<reference evidence="9" key="1">
    <citation type="submission" date="2022-11" db="UniProtKB">
        <authorList>
            <consortium name="EnsemblMetazoa"/>
        </authorList>
    </citation>
    <scope>IDENTIFICATION</scope>
</reference>
<keyword evidence="3" id="KW-0479">Metal-binding</keyword>
<dbReference type="GO" id="GO:0005737">
    <property type="term" value="C:cytoplasm"/>
    <property type="evidence" value="ECO:0007669"/>
    <property type="project" value="TreeGrafter"/>
</dbReference>
<evidence type="ECO:0000256" key="5">
    <source>
        <dbReference type="ARBA" id="ARBA00022801"/>
    </source>
</evidence>
<dbReference type="GeneID" id="119726968"/>
<dbReference type="PROSITE" id="PS00149">
    <property type="entry name" value="SULFATASE_2"/>
    <property type="match status" value="1"/>
</dbReference>
<dbReference type="Gene3D" id="3.40.720.10">
    <property type="entry name" value="Alkaline Phosphatase, subunit A"/>
    <property type="match status" value="1"/>
</dbReference>
<evidence type="ECO:0000256" key="1">
    <source>
        <dbReference type="ARBA" id="ARBA00001913"/>
    </source>
</evidence>
<evidence type="ECO:0000256" key="7">
    <source>
        <dbReference type="SAM" id="SignalP"/>
    </source>
</evidence>
<proteinExistence type="inferred from homology"/>
<keyword evidence="6" id="KW-0106">Calcium</keyword>
<dbReference type="Pfam" id="PF00884">
    <property type="entry name" value="Sulfatase"/>
    <property type="match status" value="1"/>
</dbReference>
<dbReference type="PROSITE" id="PS00523">
    <property type="entry name" value="SULFATASE_1"/>
    <property type="match status" value="1"/>
</dbReference>
<name>A0A913ZUJ6_PATMI</name>
<comment type="similarity">
    <text evidence="2">Belongs to the sulfatase family.</text>
</comment>
<dbReference type="GO" id="GO:0046872">
    <property type="term" value="F:metal ion binding"/>
    <property type="evidence" value="ECO:0007669"/>
    <property type="project" value="UniProtKB-KW"/>
</dbReference>
<keyword evidence="10" id="KW-1185">Reference proteome</keyword>
<keyword evidence="5" id="KW-0378">Hydrolase</keyword>
<accession>A0A913ZUJ6</accession>
<dbReference type="PANTHER" id="PTHR45953:SF1">
    <property type="entry name" value="IDURONATE 2-SULFATASE"/>
    <property type="match status" value="1"/>
</dbReference>
<comment type="cofactor">
    <cofactor evidence="1">
        <name>Ca(2+)</name>
        <dbReference type="ChEBI" id="CHEBI:29108"/>
    </cofactor>
</comment>
<dbReference type="InterPro" id="IPR000917">
    <property type="entry name" value="Sulfatase_N"/>
</dbReference>
<dbReference type="InterPro" id="IPR017850">
    <property type="entry name" value="Alkaline_phosphatase_core_sf"/>
</dbReference>
<sequence length="601" mass="68521">MFKKIMIRLMTILSVIMVVEKQVDGVTGVDLGLGFKPNVLFLVVDDFRPALGSYGEKVKTPNLDQLAAQSIRFTDARAQQAVCAPSRISFLTGRRPDSTLLWDFTSSYWRQAAGNYTTLPQHFKESGYYTLSAGKVFHHGPCSNFTDDYPLSWSIPCYWPSTKRNSKLKVCPGADGHLHYYTMCPVNVTQVPEGTLPDIQSTEYAISSLKSLSSKGGKKLSHHVKPSFINPAPHTPFFMAVGYHKPHLPFRYPKEYKSLYPLDSMSMAPNPYYTKGLPPPAWEHWNDVRVGEDIPLSKDKPYYGPLPPKYHLLMRQSYFAATSYVDYEIGRVLSTLEEEGFADSSIIALVGDHGWQLGEHQEWSKYSNYDSATRVPLMFYIPKVTDKHWPHQHKFRLIDPLDRIHQTEQQDAFDNVTPQYNQSLGFVSNALVELVDIFPTLSKIAGITVPPVCPIDTFHTDFCAEGVSLLPVICNVTATVNCGLIVRWKNASFSQYPRPTFFPSHKTNTPKLTEINLMGYSMHTKKYRYVEWLSFNHTDYAVNWTEPVARELYSYKVDPLEMQNVANASQYRNLIKELSQQLRSNWRHALPVLKKKTNTTE</sequence>